<organism evidence="1 2">
    <name type="scientific">Azospirillum thermophilum</name>
    <dbReference type="NCBI Taxonomy" id="2202148"/>
    <lineage>
        <taxon>Bacteria</taxon>
        <taxon>Pseudomonadati</taxon>
        <taxon>Pseudomonadota</taxon>
        <taxon>Alphaproteobacteria</taxon>
        <taxon>Rhodospirillales</taxon>
        <taxon>Azospirillaceae</taxon>
        <taxon>Azospirillum</taxon>
    </lineage>
</organism>
<proteinExistence type="predicted"/>
<evidence type="ECO:0000313" key="1">
    <source>
        <dbReference type="EMBL" id="AWK90352.1"/>
    </source>
</evidence>
<dbReference type="KEGG" id="azz:DEW08_30530"/>
<keyword evidence="2" id="KW-1185">Reference proteome</keyword>
<accession>A0A2S2D0S7</accession>
<protein>
    <submittedName>
        <fullName evidence="1">Uncharacterized protein</fullName>
    </submittedName>
</protein>
<dbReference type="Proteomes" id="UP000245629">
    <property type="component" value="Plasmid unnamed5"/>
</dbReference>
<dbReference type="EMBL" id="CP029360">
    <property type="protein sequence ID" value="AWK90352.1"/>
    <property type="molecule type" value="Genomic_DNA"/>
</dbReference>
<keyword evidence="1" id="KW-0614">Plasmid</keyword>
<dbReference type="OrthoDB" id="9975497at2"/>
<sequence>MPTLTVAAPVGDRSLVDAARVRAELGVTPADLSDEVLAGWIRDDSDLVCGACRVAADQRRRRTFLEEAVTIAYTAAEAAAVRQLILPWRPGLDPATLVVAVDGVPLDPAAYTLDSDALLLARVDRQSWGGAVTIAGTAGWVMADVPAALRSAVIRLVRLRHEAAGRDLALKALSIEGSTREEYWIGGTGPGGSGIPADIMAGLRSENLVCPVIG</sequence>
<name>A0A2S2D0S7_9PROT</name>
<reference evidence="2" key="1">
    <citation type="submission" date="2018-05" db="EMBL/GenBank/DDBJ databases">
        <title>Azospirillum thermophila sp. nov., a novel isolated from hot spring.</title>
        <authorList>
            <person name="Zhao Z."/>
        </authorList>
    </citation>
    <scope>NUCLEOTIDE SEQUENCE [LARGE SCALE GENOMIC DNA]</scope>
    <source>
        <strain evidence="2">CFH 70021</strain>
        <plasmid evidence="2">unnamed5</plasmid>
    </source>
</reference>
<gene>
    <name evidence="1" type="ORF">DEW08_30530</name>
</gene>
<dbReference type="AlphaFoldDB" id="A0A2S2D0S7"/>
<dbReference type="RefSeq" id="WP_109334583.1">
    <property type="nucleotide sequence ID" value="NZ_CP029360.1"/>
</dbReference>
<evidence type="ECO:0000313" key="2">
    <source>
        <dbReference type="Proteomes" id="UP000245629"/>
    </source>
</evidence>
<geneLocation type="plasmid" evidence="1 2">
    <name>unnamed5</name>
</geneLocation>